<evidence type="ECO:0000256" key="7">
    <source>
        <dbReference type="ARBA" id="ARBA00022801"/>
    </source>
</evidence>
<proteinExistence type="inferred from homology"/>
<evidence type="ECO:0000256" key="3">
    <source>
        <dbReference type="ARBA" id="ARBA00010860"/>
    </source>
</evidence>
<keyword evidence="5 11" id="KW-0732">Signal</keyword>
<dbReference type="GO" id="GO:0008745">
    <property type="term" value="F:N-acetylmuramoyl-L-alanine amidase activity"/>
    <property type="evidence" value="ECO:0007669"/>
    <property type="project" value="UniProtKB-EC"/>
</dbReference>
<sequence>MSESAQERLAGRRRLIKLTGASLLLTVSPLSRAAPSRNSGVLAVRIWPAADYTRVAIEHTAPLKYTHFLVSNPERLVVDLEGIELNNVLESLANKVAPNDPNIRLLRAGRYKPGVVRLVMELKGEVNPQVFELPPVGAYGHRLVLDVYPLNPPDPLLSLLDNKEPPPAVVESRPISKSESRPQENPEIRREPKSEPVAEQKPVVKRPGKPVVDRLVTITLDPGHGGEDPGAIGRGGSYEKNVTLAVARRLKAKIEAEPNMRAVLTRDSDFFVPLHARVQKARRIQSDLFVSIHADAFVRPDANGSSVFVLSESGASSSAARYLAQKENAADLIGGVNIDVKDPVLARTLLDLSQTATINDSLKLGKAVLGELGGINRLHKASVEQAGFAVLKAPDIPSILIETAFISNPEEEKRLNDDAYQDKMAEAIFSGIRKYLAKNPPLAKSTLARLD</sequence>
<keyword evidence="6" id="KW-0574">Periplasm</keyword>
<keyword evidence="7" id="KW-0378">Hydrolase</keyword>
<comment type="caution">
    <text evidence="13">The sequence shown here is derived from an EMBL/GenBank/DDBJ whole genome shotgun (WGS) entry which is preliminary data.</text>
</comment>
<comment type="catalytic activity">
    <reaction evidence="1">
        <text>Hydrolyzes the link between N-acetylmuramoyl residues and L-amino acid residues in certain cell-wall glycopeptides.</text>
        <dbReference type="EC" id="3.5.1.28"/>
    </reaction>
</comment>
<dbReference type="GO" id="GO:0071555">
    <property type="term" value="P:cell wall organization"/>
    <property type="evidence" value="ECO:0007669"/>
    <property type="project" value="UniProtKB-KW"/>
</dbReference>
<feature type="chain" id="PRO_5036968178" description="N-acetylmuramoyl-L-alanine amidase AmiC" evidence="11">
    <location>
        <begin position="34"/>
        <end position="451"/>
    </location>
</feature>
<evidence type="ECO:0000256" key="11">
    <source>
        <dbReference type="SAM" id="SignalP"/>
    </source>
</evidence>
<dbReference type="Gene3D" id="3.40.630.40">
    <property type="entry name" value="Zn-dependent exopeptidases"/>
    <property type="match status" value="1"/>
</dbReference>
<dbReference type="InterPro" id="IPR002508">
    <property type="entry name" value="MurNAc-LAA_cat"/>
</dbReference>
<dbReference type="SUPFAM" id="SSF53187">
    <property type="entry name" value="Zn-dependent exopeptidases"/>
    <property type="match status" value="1"/>
</dbReference>
<organism evidence="13 14">
    <name type="scientific">Candidatus Accumulibacter proximus</name>
    <dbReference type="NCBI Taxonomy" id="2954385"/>
    <lineage>
        <taxon>Bacteria</taxon>
        <taxon>Pseudomonadati</taxon>
        <taxon>Pseudomonadota</taxon>
        <taxon>Betaproteobacteria</taxon>
        <taxon>Candidatus Accumulibacter</taxon>
    </lineage>
</organism>
<dbReference type="Pfam" id="PF11741">
    <property type="entry name" value="AMIN"/>
    <property type="match status" value="1"/>
</dbReference>
<protein>
    <recommendedName>
        <fullName evidence="9">N-acetylmuramoyl-L-alanine amidase AmiC</fullName>
        <ecNumber evidence="4">3.5.1.28</ecNumber>
    </recommendedName>
</protein>
<keyword evidence="8" id="KW-0961">Cell wall biogenesis/degradation</keyword>
<evidence type="ECO:0000256" key="5">
    <source>
        <dbReference type="ARBA" id="ARBA00022729"/>
    </source>
</evidence>
<comment type="similarity">
    <text evidence="3">Belongs to the N-acetylmuramoyl-L-alanine amidase 3 family.</text>
</comment>
<feature type="domain" description="MurNAc-LAA" evidence="12">
    <location>
        <begin position="278"/>
        <end position="433"/>
    </location>
</feature>
<feature type="compositionally biased region" description="Basic and acidic residues" evidence="10">
    <location>
        <begin position="174"/>
        <end position="198"/>
    </location>
</feature>
<dbReference type="Gene3D" id="2.60.40.3500">
    <property type="match status" value="1"/>
</dbReference>
<evidence type="ECO:0000256" key="8">
    <source>
        <dbReference type="ARBA" id="ARBA00023316"/>
    </source>
</evidence>
<dbReference type="InterPro" id="IPR006311">
    <property type="entry name" value="TAT_signal"/>
</dbReference>
<dbReference type="PROSITE" id="PS51318">
    <property type="entry name" value="TAT"/>
    <property type="match status" value="1"/>
</dbReference>
<reference evidence="13 14" key="1">
    <citation type="submission" date="2020-10" db="EMBL/GenBank/DDBJ databases">
        <title>Connecting structure to function with the recovery of over 1000 high-quality activated sludge metagenome-assembled genomes encoding full-length rRNA genes using long-read sequencing.</title>
        <authorList>
            <person name="Singleton C.M."/>
            <person name="Petriglieri F."/>
            <person name="Kristensen J.M."/>
            <person name="Kirkegaard R.H."/>
            <person name="Michaelsen T.Y."/>
            <person name="Andersen M.H."/>
            <person name="Karst S.M."/>
            <person name="Dueholm M.S."/>
            <person name="Nielsen P.H."/>
            <person name="Albertsen M."/>
        </authorList>
    </citation>
    <scope>NUCLEOTIDE SEQUENCE [LARGE SCALE GENOMIC DNA]</scope>
    <source>
        <strain evidence="13">EsbW_18-Q3-R4-48_BATAC.285</strain>
    </source>
</reference>
<feature type="signal peptide" evidence="11">
    <location>
        <begin position="1"/>
        <end position="33"/>
    </location>
</feature>
<dbReference type="PANTHER" id="PTHR30404:SF0">
    <property type="entry name" value="N-ACETYLMURAMOYL-L-ALANINE AMIDASE AMIC"/>
    <property type="match status" value="1"/>
</dbReference>
<gene>
    <name evidence="13" type="ORF">IPJ27_04360</name>
</gene>
<dbReference type="AlphaFoldDB" id="A0A935PWX1"/>
<comment type="subcellular location">
    <subcellularLocation>
        <location evidence="2">Periplasm</location>
    </subcellularLocation>
</comment>
<dbReference type="InterPro" id="IPR050695">
    <property type="entry name" value="N-acetylmuramoyl_amidase_3"/>
</dbReference>
<dbReference type="PANTHER" id="PTHR30404">
    <property type="entry name" value="N-ACETYLMURAMOYL-L-ALANINE AMIDASE"/>
    <property type="match status" value="1"/>
</dbReference>
<evidence type="ECO:0000256" key="10">
    <source>
        <dbReference type="SAM" id="MobiDB-lite"/>
    </source>
</evidence>
<evidence type="ECO:0000313" key="13">
    <source>
        <dbReference type="EMBL" id="MBK7674044.1"/>
    </source>
</evidence>
<dbReference type="Pfam" id="PF01520">
    <property type="entry name" value="Amidase_3"/>
    <property type="match status" value="1"/>
</dbReference>
<evidence type="ECO:0000256" key="4">
    <source>
        <dbReference type="ARBA" id="ARBA00011901"/>
    </source>
</evidence>
<dbReference type="CDD" id="cd02696">
    <property type="entry name" value="MurNAc-LAA"/>
    <property type="match status" value="1"/>
</dbReference>
<evidence type="ECO:0000259" key="12">
    <source>
        <dbReference type="SMART" id="SM00646"/>
    </source>
</evidence>
<feature type="region of interest" description="Disordered" evidence="10">
    <location>
        <begin position="158"/>
        <end position="206"/>
    </location>
</feature>
<dbReference type="EMBL" id="JADJMH010000002">
    <property type="protein sequence ID" value="MBK7674044.1"/>
    <property type="molecule type" value="Genomic_DNA"/>
</dbReference>
<dbReference type="GO" id="GO:0030288">
    <property type="term" value="C:outer membrane-bounded periplasmic space"/>
    <property type="evidence" value="ECO:0007669"/>
    <property type="project" value="TreeGrafter"/>
</dbReference>
<evidence type="ECO:0000313" key="14">
    <source>
        <dbReference type="Proteomes" id="UP000697998"/>
    </source>
</evidence>
<dbReference type="InterPro" id="IPR021731">
    <property type="entry name" value="AMIN_dom"/>
</dbReference>
<dbReference type="GO" id="GO:0009253">
    <property type="term" value="P:peptidoglycan catabolic process"/>
    <property type="evidence" value="ECO:0007669"/>
    <property type="project" value="InterPro"/>
</dbReference>
<dbReference type="SMART" id="SM00646">
    <property type="entry name" value="Ami_3"/>
    <property type="match status" value="1"/>
</dbReference>
<name>A0A935PWX1_9PROT</name>
<accession>A0A935PWX1</accession>
<evidence type="ECO:0000256" key="1">
    <source>
        <dbReference type="ARBA" id="ARBA00001561"/>
    </source>
</evidence>
<dbReference type="FunFam" id="3.40.630.40:FF:000001">
    <property type="entry name" value="N-acetylmuramoyl-L-alanine amidase"/>
    <property type="match status" value="1"/>
</dbReference>
<dbReference type="EC" id="3.5.1.28" evidence="4"/>
<evidence type="ECO:0000256" key="2">
    <source>
        <dbReference type="ARBA" id="ARBA00004418"/>
    </source>
</evidence>
<dbReference type="Proteomes" id="UP000697998">
    <property type="component" value="Unassembled WGS sequence"/>
</dbReference>
<evidence type="ECO:0000256" key="9">
    <source>
        <dbReference type="ARBA" id="ARBA00074581"/>
    </source>
</evidence>
<evidence type="ECO:0000256" key="6">
    <source>
        <dbReference type="ARBA" id="ARBA00022764"/>
    </source>
</evidence>